<dbReference type="Pfam" id="PF16220">
    <property type="entry name" value="DUF4880"/>
    <property type="match status" value="1"/>
</dbReference>
<feature type="domain" description="FecR N-terminal" evidence="3">
    <location>
        <begin position="16"/>
        <end position="56"/>
    </location>
</feature>
<dbReference type="EMBL" id="BSFK01000016">
    <property type="protein sequence ID" value="GLK77704.1"/>
    <property type="molecule type" value="Genomic_DNA"/>
</dbReference>
<dbReference type="AlphaFoldDB" id="A0A9W6JL46"/>
<organism evidence="4 5">
    <name type="scientific">Methylopila jiangsuensis</name>
    <dbReference type="NCBI Taxonomy" id="586230"/>
    <lineage>
        <taxon>Bacteria</taxon>
        <taxon>Pseudomonadati</taxon>
        <taxon>Pseudomonadota</taxon>
        <taxon>Alphaproteobacteria</taxon>
        <taxon>Hyphomicrobiales</taxon>
        <taxon>Methylopilaceae</taxon>
        <taxon>Methylopila</taxon>
    </lineage>
</organism>
<dbReference type="GO" id="GO:0016989">
    <property type="term" value="F:sigma factor antagonist activity"/>
    <property type="evidence" value="ECO:0007669"/>
    <property type="project" value="TreeGrafter"/>
</dbReference>
<evidence type="ECO:0000313" key="5">
    <source>
        <dbReference type="Proteomes" id="UP001143364"/>
    </source>
</evidence>
<keyword evidence="1" id="KW-0472">Membrane</keyword>
<accession>A0A9W6JL46</accession>
<protein>
    <submittedName>
        <fullName evidence="4">Iron dicitrate transporter FecR</fullName>
    </submittedName>
</protein>
<reference evidence="4" key="1">
    <citation type="journal article" date="2014" name="Int. J. Syst. Evol. Microbiol.">
        <title>Complete genome sequence of Corynebacterium casei LMG S-19264T (=DSM 44701T), isolated from a smear-ripened cheese.</title>
        <authorList>
            <consortium name="US DOE Joint Genome Institute (JGI-PGF)"/>
            <person name="Walter F."/>
            <person name="Albersmeier A."/>
            <person name="Kalinowski J."/>
            <person name="Ruckert C."/>
        </authorList>
    </citation>
    <scope>NUCLEOTIDE SEQUENCE</scope>
    <source>
        <strain evidence="4">VKM B-2555</strain>
    </source>
</reference>
<dbReference type="Pfam" id="PF04773">
    <property type="entry name" value="FecR"/>
    <property type="match status" value="1"/>
</dbReference>
<dbReference type="InterPro" id="IPR006860">
    <property type="entry name" value="FecR"/>
</dbReference>
<reference evidence="4" key="2">
    <citation type="submission" date="2023-01" db="EMBL/GenBank/DDBJ databases">
        <authorList>
            <person name="Sun Q."/>
            <person name="Evtushenko L."/>
        </authorList>
    </citation>
    <scope>NUCLEOTIDE SEQUENCE</scope>
    <source>
        <strain evidence="4">VKM B-2555</strain>
    </source>
</reference>
<comment type="caution">
    <text evidence="4">The sequence shown here is derived from an EMBL/GenBank/DDBJ whole genome shotgun (WGS) entry which is preliminary data.</text>
</comment>
<dbReference type="PANTHER" id="PTHR30273">
    <property type="entry name" value="PERIPLASMIC SIGNAL SENSOR AND SIGMA FACTOR ACTIVATOR FECR-RELATED"/>
    <property type="match status" value="1"/>
</dbReference>
<dbReference type="InterPro" id="IPR012373">
    <property type="entry name" value="Ferrdict_sens_TM"/>
</dbReference>
<sequence length="314" mass="33396">MGDRDTAAIRRRRHAQAADWLLRRQDADLSEDDHARFEAWRASPENAEAYAAAERLMGDARAAIAGDAALRSTPAPKGGARKPIVAGLLVLAVAGGAFLALDGPMRLRADRIAGKGETPVFTLADGSTVQLNASSAIAEDISARGRTIRLLRGQAYFQVTPDPDRPFTVEAGDASVTALGTAFDVRLGAAETDVAVTEHAVLVEFRSARPPLRVDEGEQVAYQPASGEVTRGQDAALAASWRSNRLVVDNRDLAFVVEELNRRFPGRVVIARPGLAARKVSGVIDLADRAQALAFIARALGVEVVRLGPLVALI</sequence>
<dbReference type="InterPro" id="IPR032623">
    <property type="entry name" value="FecR_N"/>
</dbReference>
<feature type="transmembrane region" description="Helical" evidence="1">
    <location>
        <begin position="84"/>
        <end position="101"/>
    </location>
</feature>
<dbReference type="RefSeq" id="WP_271205540.1">
    <property type="nucleotide sequence ID" value="NZ_BSFK01000016.1"/>
</dbReference>
<evidence type="ECO:0000256" key="1">
    <source>
        <dbReference type="SAM" id="Phobius"/>
    </source>
</evidence>
<keyword evidence="1" id="KW-1133">Transmembrane helix</keyword>
<dbReference type="PIRSF" id="PIRSF018266">
    <property type="entry name" value="FecR"/>
    <property type="match status" value="1"/>
</dbReference>
<name>A0A9W6JL46_9HYPH</name>
<evidence type="ECO:0000313" key="4">
    <source>
        <dbReference type="EMBL" id="GLK77704.1"/>
    </source>
</evidence>
<gene>
    <name evidence="4" type="primary">fecR_3</name>
    <name evidence="4" type="ORF">GCM10008171_29580</name>
</gene>
<dbReference type="PANTHER" id="PTHR30273:SF2">
    <property type="entry name" value="PROTEIN FECR"/>
    <property type="match status" value="1"/>
</dbReference>
<evidence type="ECO:0000259" key="2">
    <source>
        <dbReference type="Pfam" id="PF04773"/>
    </source>
</evidence>
<dbReference type="Proteomes" id="UP001143364">
    <property type="component" value="Unassembled WGS sequence"/>
</dbReference>
<evidence type="ECO:0000259" key="3">
    <source>
        <dbReference type="Pfam" id="PF16220"/>
    </source>
</evidence>
<dbReference type="Gene3D" id="2.60.120.1440">
    <property type="match status" value="1"/>
</dbReference>
<keyword evidence="1" id="KW-0812">Transmembrane</keyword>
<proteinExistence type="predicted"/>
<keyword evidence="5" id="KW-1185">Reference proteome</keyword>
<feature type="domain" description="FecR protein" evidence="2">
    <location>
        <begin position="114"/>
        <end position="201"/>
    </location>
</feature>